<evidence type="ECO:0000313" key="2">
    <source>
        <dbReference type="Proteomes" id="UP000689967"/>
    </source>
</evidence>
<comment type="caution">
    <text evidence="1">The sequence shown here is derived from an EMBL/GenBank/DDBJ whole genome shotgun (WGS) entry which is preliminary data.</text>
</comment>
<dbReference type="Pfam" id="PF02423">
    <property type="entry name" value="OCD_Mu_crystall"/>
    <property type="match status" value="1"/>
</dbReference>
<dbReference type="EMBL" id="JAERQM010000002">
    <property type="protein sequence ID" value="MBU8544162.1"/>
    <property type="molecule type" value="Genomic_DNA"/>
</dbReference>
<evidence type="ECO:0000313" key="1">
    <source>
        <dbReference type="EMBL" id="MBU8544162.1"/>
    </source>
</evidence>
<dbReference type="InterPro" id="IPR003462">
    <property type="entry name" value="ODC_Mu_crystall"/>
</dbReference>
<keyword evidence="2" id="KW-1185">Reference proteome</keyword>
<dbReference type="PANTHER" id="PTHR13812:SF19">
    <property type="entry name" value="KETIMINE REDUCTASE MU-CRYSTALLIN"/>
    <property type="match status" value="1"/>
</dbReference>
<dbReference type="RefSeq" id="WP_216875059.1">
    <property type="nucleotide sequence ID" value="NZ_JAERQM010000002.1"/>
</dbReference>
<dbReference type="Proteomes" id="UP000689967">
    <property type="component" value="Unassembled WGS sequence"/>
</dbReference>
<reference evidence="1 2" key="1">
    <citation type="submission" date="2021-01" db="EMBL/GenBank/DDBJ databases">
        <title>Roseomonas sp. nov, a bacterium isolated from an oil production mixture in Yumen Oilfield.</title>
        <authorList>
            <person name="Wu D."/>
        </authorList>
    </citation>
    <scope>NUCLEOTIDE SEQUENCE [LARGE SCALE GENOMIC DNA]</scope>
    <source>
        <strain evidence="1 2">ROY-5-3</strain>
    </source>
</reference>
<organism evidence="1 2">
    <name type="scientific">Falsiroseomonas oleicola</name>
    <dbReference type="NCBI Taxonomy" id="2801474"/>
    <lineage>
        <taxon>Bacteria</taxon>
        <taxon>Pseudomonadati</taxon>
        <taxon>Pseudomonadota</taxon>
        <taxon>Alphaproteobacteria</taxon>
        <taxon>Acetobacterales</taxon>
        <taxon>Roseomonadaceae</taxon>
        <taxon>Falsiroseomonas</taxon>
    </lineage>
</organism>
<evidence type="ECO:0008006" key="3">
    <source>
        <dbReference type="Google" id="ProtNLM"/>
    </source>
</evidence>
<dbReference type="PIRSF" id="PIRSF001439">
    <property type="entry name" value="CryM"/>
    <property type="match status" value="1"/>
</dbReference>
<dbReference type="PANTHER" id="PTHR13812">
    <property type="entry name" value="KETIMINE REDUCTASE MU-CRYSTALLIN"/>
    <property type="match status" value="1"/>
</dbReference>
<protein>
    <recommendedName>
        <fullName evidence="3">Ornithine cyclodeaminase family protein</fullName>
    </recommendedName>
</protein>
<name>A0ABS6H640_9PROT</name>
<proteinExistence type="predicted"/>
<sequence length="320" mass="33352">MRLLSEAELKRVLTPELAVESSSRAFIALSRGEILVPVRSEIARPDGAGVVFAMPGYLPGRVFGLKVIATRGAASTAMILLFDSESLAPLGLLSADFLTDWRTAGGIAAATRLLARPEAATHVVFGAGRLAGPCARLVARVRPIIRTLIIGRTPTRAAALAAALRAEGLEAEAVADPAMVAQADIVTTVTSSDIPVFPGAALRPGTHVNLGGAFRPETREADDDLARCGLFWCDSEAACLARAGDLVQPLASGALDRARVLGEIGAALEGRLRGRRDAGEVTVFKSLGNAAQDICLAEDALALRDLAAPYFDPKGCRIGP</sequence>
<gene>
    <name evidence="1" type="ORF">JJQ90_10620</name>
</gene>
<accession>A0ABS6H640</accession>